<protein>
    <submittedName>
        <fullName evidence="1">Uncharacterized protein</fullName>
    </submittedName>
</protein>
<sequence length="48" mass="5868">MERYNFSDIIKLEIFIFKLAKSKRGLINEKRILLKAWKSNYELYCKVL</sequence>
<dbReference type="Proteomes" id="UP000001823">
    <property type="component" value="Chromosome"/>
</dbReference>
<reference evidence="1 2" key="1">
    <citation type="journal article" date="2006" name="Genome Res.">
        <title>Skewed genomic variability in strains of the toxigenic bacterial pathogen, Clostridium perfringens.</title>
        <authorList>
            <person name="Myers G.S."/>
            <person name="Rasko D.A."/>
            <person name="Cheung J.K."/>
            <person name="Ravel J."/>
            <person name="Seshadri R."/>
            <person name="Deboy R.T."/>
            <person name="Ren Q."/>
            <person name="Varga J."/>
            <person name="Awad M.M."/>
            <person name="Brinkac L.M."/>
            <person name="Daugherty S.C."/>
            <person name="Haft D.H."/>
            <person name="Dodson R.J."/>
            <person name="Madupu R."/>
            <person name="Nelson W.C."/>
            <person name="Rosovitz M.J."/>
            <person name="Sullivan S.A."/>
            <person name="Khouri H."/>
            <person name="Dimitrov G.I."/>
            <person name="Watkins K.L."/>
            <person name="Mulligan S."/>
            <person name="Benton J."/>
            <person name="Radune D."/>
            <person name="Fisher D.J."/>
            <person name="Atkins H.S."/>
            <person name="Hiscox T."/>
            <person name="Jost B.H."/>
            <person name="Billington S.J."/>
            <person name="Songer J.G."/>
            <person name="McClane B.A."/>
            <person name="Titball R.W."/>
            <person name="Rood J.I."/>
            <person name="Melville S.B."/>
            <person name="Paulsen I.T."/>
        </authorList>
    </citation>
    <scope>NUCLEOTIDE SEQUENCE [LARGE SCALE GENOMIC DNA]</scope>
    <source>
        <strain evidence="2">ATCC 13124 / DSM 756 / JCM 1290 / NCIMB 6125 / NCTC 8237 / S 107 / Type A</strain>
    </source>
</reference>
<name>A0A0H2YV31_CLOP1</name>
<proteinExistence type="predicted"/>
<dbReference type="EMBL" id="CP000246">
    <property type="protein sequence ID" value="ABG84700.1"/>
    <property type="molecule type" value="Genomic_DNA"/>
</dbReference>
<keyword evidence="2" id="KW-1185">Reference proteome</keyword>
<dbReference type="HOGENOM" id="CLU_3151337_0_0_9"/>
<gene>
    <name evidence="1" type="ordered locus">CPF_1909</name>
</gene>
<organism evidence="1 2">
    <name type="scientific">Clostridium perfringens (strain ATCC 13124 / DSM 756 / JCM 1290 / NCIMB 6125 / NCTC 8237 / Type A)</name>
    <dbReference type="NCBI Taxonomy" id="195103"/>
    <lineage>
        <taxon>Bacteria</taxon>
        <taxon>Bacillati</taxon>
        <taxon>Bacillota</taxon>
        <taxon>Clostridia</taxon>
        <taxon>Eubacteriales</taxon>
        <taxon>Clostridiaceae</taxon>
        <taxon>Clostridium</taxon>
    </lineage>
</organism>
<evidence type="ECO:0000313" key="2">
    <source>
        <dbReference type="Proteomes" id="UP000001823"/>
    </source>
</evidence>
<dbReference type="AlphaFoldDB" id="A0A0H2YV31"/>
<accession>A0A0H2YV31</accession>
<evidence type="ECO:0000313" key="1">
    <source>
        <dbReference type="EMBL" id="ABG84700.1"/>
    </source>
</evidence>
<dbReference type="KEGG" id="cpf:CPF_1909"/>
<dbReference type="PaxDb" id="195103-CPF_1909"/>
<dbReference type="STRING" id="195103.CPF_1909"/>